<evidence type="ECO:0008006" key="4">
    <source>
        <dbReference type="Google" id="ProtNLM"/>
    </source>
</evidence>
<keyword evidence="3" id="KW-1185">Reference proteome</keyword>
<dbReference type="RefSeq" id="WP_265508164.1">
    <property type="nucleotide sequence ID" value="NZ_JAOTBE010000059.1"/>
</dbReference>
<feature type="transmembrane region" description="Helical" evidence="1">
    <location>
        <begin position="48"/>
        <end position="66"/>
    </location>
</feature>
<proteinExistence type="predicted"/>
<comment type="caution">
    <text evidence="2">The sequence shown here is derived from an EMBL/GenBank/DDBJ whole genome shotgun (WGS) entry which is preliminary data.</text>
</comment>
<name>A0ABV6CFQ7_9RHOB</name>
<sequence>MTADNDGRDGLNPALKSELETAHDNRISSAAPIETASVQRDEGRSWPIVWAVVVILSALLVLWLIFG</sequence>
<gene>
    <name evidence="2" type="ORF">ACFFIZ_04435</name>
</gene>
<accession>A0ABV6CFQ7</accession>
<dbReference type="EMBL" id="JBHLWQ010000048">
    <property type="protein sequence ID" value="MFC0199577.1"/>
    <property type="molecule type" value="Genomic_DNA"/>
</dbReference>
<dbReference type="Proteomes" id="UP001589795">
    <property type="component" value="Unassembled WGS sequence"/>
</dbReference>
<evidence type="ECO:0000313" key="3">
    <source>
        <dbReference type="Proteomes" id="UP001589795"/>
    </source>
</evidence>
<keyword evidence="1" id="KW-0812">Transmembrane</keyword>
<keyword evidence="1" id="KW-1133">Transmembrane helix</keyword>
<reference evidence="2 3" key="1">
    <citation type="submission" date="2024-09" db="EMBL/GenBank/DDBJ databases">
        <authorList>
            <person name="Sun Q."/>
            <person name="Mori K."/>
        </authorList>
    </citation>
    <scope>NUCLEOTIDE SEQUENCE [LARGE SCALE GENOMIC DNA]</scope>
    <source>
        <strain evidence="2 3">CCM 7904</strain>
    </source>
</reference>
<organism evidence="2 3">
    <name type="scientific">Paracoccus rhizosphaerae</name>
    <dbReference type="NCBI Taxonomy" id="1133347"/>
    <lineage>
        <taxon>Bacteria</taxon>
        <taxon>Pseudomonadati</taxon>
        <taxon>Pseudomonadota</taxon>
        <taxon>Alphaproteobacteria</taxon>
        <taxon>Rhodobacterales</taxon>
        <taxon>Paracoccaceae</taxon>
        <taxon>Paracoccus</taxon>
    </lineage>
</organism>
<evidence type="ECO:0000313" key="2">
    <source>
        <dbReference type="EMBL" id="MFC0199577.1"/>
    </source>
</evidence>
<protein>
    <recommendedName>
        <fullName evidence="4">MYXO-CTERM domain-containing protein</fullName>
    </recommendedName>
</protein>
<evidence type="ECO:0000256" key="1">
    <source>
        <dbReference type="SAM" id="Phobius"/>
    </source>
</evidence>
<keyword evidence="1" id="KW-0472">Membrane</keyword>